<sequence>MKDTVIKRVELYAVADRDAPPIPWADNQEPLLYTNNIVRIICNDGTEGVGATISYTENDFDRCIIEAMRTIVPGLIGKNPLMTDELNTWLGARCSWGGLPAKSPIDIAAWDIKGKKAGMPLYMLLGGARHKMKSYASTPMFDTVEEYFPYVDDCIEHGFTAIKLHCYCVYEKDVKLVNAIQERYGKTGIRFMLDTATFYTPAEAMKMAKLMESYDWEWLEAPVSDYDYKTYQRLVDKTDLEISSHGNCLLTLQEVTYALGNGFWSDVRQDATVCGGITPLNKCFAIAEGHSKNLEIQSMGYTITQAANLHVALAHNNCKFFEQFYPYESFELASKTQIRTDRDGFVHAPEGNGLGVEMDWDAVKEASIATYVFE</sequence>
<dbReference type="SUPFAM" id="SSF51604">
    <property type="entry name" value="Enolase C-terminal domain-like"/>
    <property type="match status" value="1"/>
</dbReference>
<dbReference type="EMBL" id="JFFR01000013">
    <property type="protein sequence ID" value="KDN28876.1"/>
    <property type="molecule type" value="Genomic_DNA"/>
</dbReference>
<evidence type="ECO:0000259" key="2">
    <source>
        <dbReference type="Pfam" id="PF02746"/>
    </source>
</evidence>
<dbReference type="SFLD" id="SFLDS00001">
    <property type="entry name" value="Enolase"/>
    <property type="match status" value="1"/>
</dbReference>
<accession>A0A066UN62</accession>
<dbReference type="PANTHER" id="PTHR48080:SF2">
    <property type="entry name" value="D-GALACTONATE DEHYDRATASE"/>
    <property type="match status" value="1"/>
</dbReference>
<feature type="domain" description="Enolase C-terminal" evidence="3">
    <location>
        <begin position="156"/>
        <end position="362"/>
    </location>
</feature>
<dbReference type="Pfam" id="PF02746">
    <property type="entry name" value="MR_MLE_N"/>
    <property type="match status" value="1"/>
</dbReference>
<organism evidence="4 5">
    <name type="scientific">Vibrio fortis</name>
    <dbReference type="NCBI Taxonomy" id="212667"/>
    <lineage>
        <taxon>Bacteria</taxon>
        <taxon>Pseudomonadati</taxon>
        <taxon>Pseudomonadota</taxon>
        <taxon>Gammaproteobacteria</taxon>
        <taxon>Vibrionales</taxon>
        <taxon>Vibrionaceae</taxon>
        <taxon>Vibrio</taxon>
    </lineage>
</organism>
<dbReference type="InterPro" id="IPR029017">
    <property type="entry name" value="Enolase-like_N"/>
</dbReference>
<dbReference type="Gene3D" id="3.20.20.120">
    <property type="entry name" value="Enolase-like C-terminal domain"/>
    <property type="match status" value="1"/>
</dbReference>
<comment type="caution">
    <text evidence="4">The sequence shown here is derived from an EMBL/GenBank/DDBJ whole genome shotgun (WGS) entry which is preliminary data.</text>
</comment>
<dbReference type="AlphaFoldDB" id="A0A066UN62"/>
<dbReference type="InterPro" id="IPR029065">
    <property type="entry name" value="Enolase_C-like"/>
</dbReference>
<keyword evidence="5" id="KW-1185">Reference proteome</keyword>
<dbReference type="InterPro" id="IPR034593">
    <property type="entry name" value="DgoD-like"/>
</dbReference>
<dbReference type="OrthoDB" id="103536at2"/>
<dbReference type="CDD" id="cd03316">
    <property type="entry name" value="MR_like"/>
    <property type="match status" value="1"/>
</dbReference>
<name>A0A066UN62_9VIBR</name>
<evidence type="ECO:0000259" key="3">
    <source>
        <dbReference type="Pfam" id="PF13378"/>
    </source>
</evidence>
<protein>
    <submittedName>
        <fullName evidence="4">Mandelate racemase</fullName>
    </submittedName>
</protein>
<evidence type="ECO:0000313" key="4">
    <source>
        <dbReference type="EMBL" id="KDN28876.1"/>
    </source>
</evidence>
<keyword evidence="1" id="KW-0456">Lyase</keyword>
<dbReference type="RefSeq" id="WP_032550743.1">
    <property type="nucleotide sequence ID" value="NZ_JFFR01000013.1"/>
</dbReference>
<feature type="domain" description="Mandelate racemase/muconate lactonizing enzyme N-terminal" evidence="2">
    <location>
        <begin position="37"/>
        <end position="126"/>
    </location>
</feature>
<dbReference type="InterPro" id="IPR036849">
    <property type="entry name" value="Enolase-like_C_sf"/>
</dbReference>
<evidence type="ECO:0000313" key="5">
    <source>
        <dbReference type="Proteomes" id="UP000027219"/>
    </source>
</evidence>
<dbReference type="PANTHER" id="PTHR48080">
    <property type="entry name" value="D-GALACTONATE DEHYDRATASE-RELATED"/>
    <property type="match status" value="1"/>
</dbReference>
<dbReference type="Gene3D" id="3.30.390.10">
    <property type="entry name" value="Enolase-like, N-terminal domain"/>
    <property type="match status" value="1"/>
</dbReference>
<dbReference type="InterPro" id="IPR013341">
    <property type="entry name" value="Mandelate_racemase_N_dom"/>
</dbReference>
<evidence type="ECO:0000256" key="1">
    <source>
        <dbReference type="ARBA" id="ARBA00023239"/>
    </source>
</evidence>
<dbReference type="Proteomes" id="UP000027219">
    <property type="component" value="Unassembled WGS sequence"/>
</dbReference>
<gene>
    <name evidence="4" type="ORF">VFDL14_22415</name>
</gene>
<dbReference type="SUPFAM" id="SSF54826">
    <property type="entry name" value="Enolase N-terminal domain-like"/>
    <property type="match status" value="1"/>
</dbReference>
<dbReference type="Pfam" id="PF13378">
    <property type="entry name" value="MR_MLE_C"/>
    <property type="match status" value="1"/>
</dbReference>
<reference evidence="4 5" key="1">
    <citation type="submission" date="2014-02" db="EMBL/GenBank/DDBJ databases">
        <title>Vibrio fortis Dalian14 Genome Sequencing.</title>
        <authorList>
            <person name="Wang Y."/>
            <person name="Song L."/>
            <person name="Liu G."/>
            <person name="Ding J."/>
        </authorList>
    </citation>
    <scope>NUCLEOTIDE SEQUENCE [LARGE SCALE GENOMIC DNA]</scope>
    <source>
        <strain evidence="4 5">Dalian14</strain>
    </source>
</reference>
<dbReference type="GO" id="GO:0016829">
    <property type="term" value="F:lyase activity"/>
    <property type="evidence" value="ECO:0007669"/>
    <property type="project" value="UniProtKB-KW"/>
</dbReference>
<proteinExistence type="predicted"/>
<dbReference type="STRING" id="212667.VFDL14_22415"/>